<dbReference type="AlphaFoldDB" id="A0A7C1NBN6"/>
<keyword evidence="1" id="KW-0732">Signal</keyword>
<evidence type="ECO:0000313" key="2">
    <source>
        <dbReference type="EMBL" id="HEA86695.1"/>
    </source>
</evidence>
<sequence length="482" mass="54547">MTRRWYSFIAGAFTLMSLSLAHNISIDSHEVPLVIDTYARYRQNQSVFNWAPFDSTRRVWDLTIYPGQLRAKTGLRHYTEGRYPAPDTMSNDPPAPAVCEFDTVGDGSESEVYFYTDNYGLYADGIDFSQGGFRFLGNYRPDGVVYSFPIYYGASWISAWSWQYEIIPGLPYQATEQHQKSVVAKGKVKVPMSGEYFWPCLVIKDYMVYSDNMGTLNRRWIYEWVVPGHFAGGNGVAAAVSDNGAPPDFITVHTLMQVETCSIPGWDLRPPVFTNTKVWTDTSYSGPFIVWSTITDNDVVGTESLFYRVNQGTWNSVSPDSQHGSVYYFTIPQVTPPARIDYYLWAMDEFSYNRQIDFWTTWPVCSPESTMITFYINPTGVDGFRCFPPSASFKIYPNPSVRGRFAISLDGFGAQNVLLEFYKPDGTLFKTLDFHPNGSESWKAQLDLNGIPAGVYFYYCSAGIFSTAGKLTILHGEERNGD</sequence>
<evidence type="ECO:0008006" key="3">
    <source>
        <dbReference type="Google" id="ProtNLM"/>
    </source>
</evidence>
<reference evidence="2" key="1">
    <citation type="journal article" date="2020" name="mSystems">
        <title>Genome- and Community-Level Interaction Insights into Carbon Utilization and Element Cycling Functions of Hydrothermarchaeota in Hydrothermal Sediment.</title>
        <authorList>
            <person name="Zhou Z."/>
            <person name="Liu Y."/>
            <person name="Xu W."/>
            <person name="Pan J."/>
            <person name="Luo Z.H."/>
            <person name="Li M."/>
        </authorList>
    </citation>
    <scope>NUCLEOTIDE SEQUENCE [LARGE SCALE GENOMIC DNA]</scope>
    <source>
        <strain evidence="2">SpSt-265</strain>
    </source>
</reference>
<name>A0A7C1NBN6_UNCW3</name>
<gene>
    <name evidence="2" type="ORF">ENP94_01630</name>
</gene>
<comment type="caution">
    <text evidence="2">The sequence shown here is derived from an EMBL/GenBank/DDBJ whole genome shotgun (WGS) entry which is preliminary data.</text>
</comment>
<feature type="chain" id="PRO_5028158134" description="T9SS type A sorting domain-containing protein" evidence="1">
    <location>
        <begin position="22"/>
        <end position="482"/>
    </location>
</feature>
<protein>
    <recommendedName>
        <fullName evidence="3">T9SS type A sorting domain-containing protein</fullName>
    </recommendedName>
</protein>
<accession>A0A7C1NBN6</accession>
<proteinExistence type="predicted"/>
<feature type="signal peptide" evidence="1">
    <location>
        <begin position="1"/>
        <end position="21"/>
    </location>
</feature>
<evidence type="ECO:0000256" key="1">
    <source>
        <dbReference type="SAM" id="SignalP"/>
    </source>
</evidence>
<dbReference type="EMBL" id="DSLG01000002">
    <property type="protein sequence ID" value="HEA86695.1"/>
    <property type="molecule type" value="Genomic_DNA"/>
</dbReference>
<organism evidence="2">
    <name type="scientific">candidate division WOR-3 bacterium</name>
    <dbReference type="NCBI Taxonomy" id="2052148"/>
    <lineage>
        <taxon>Bacteria</taxon>
        <taxon>Bacteria division WOR-3</taxon>
    </lineage>
</organism>